<gene>
    <name evidence="1" type="ORF">KPL71_015797</name>
</gene>
<reference evidence="2" key="1">
    <citation type="journal article" date="2023" name="Hortic. Res.">
        <title>A chromosome-level phased genome enabling allele-level studies in sweet orange: a case study on citrus Huanglongbing tolerance.</title>
        <authorList>
            <person name="Wu B."/>
            <person name="Yu Q."/>
            <person name="Deng Z."/>
            <person name="Duan Y."/>
            <person name="Luo F."/>
            <person name="Gmitter F. Jr."/>
        </authorList>
    </citation>
    <scope>NUCLEOTIDE SEQUENCE [LARGE SCALE GENOMIC DNA]</scope>
    <source>
        <strain evidence="2">cv. Valencia</strain>
    </source>
</reference>
<evidence type="ECO:0000313" key="2">
    <source>
        <dbReference type="Proteomes" id="UP000829398"/>
    </source>
</evidence>
<evidence type="ECO:0000313" key="1">
    <source>
        <dbReference type="EMBL" id="KAH9755480.1"/>
    </source>
</evidence>
<name>A0ACB8KM09_CITSI</name>
<dbReference type="Proteomes" id="UP000829398">
    <property type="component" value="Chromosome 5"/>
</dbReference>
<sequence>MVERSLSMREPYLAAAASQVIIIIYVYMYGYLGTLSDNPAEALAKAYLCFNDRFIYTAGCDKEYRLNESGNINVPPGAADLFCNGPCFGETQLMLDCVEKLLSNFNFYNKATVNDIRKALNSGCSYTSQRGDFNVWRYINEGGTSLINGSGQKVLTFNGYTAALAMLTGSCLLMW</sequence>
<organism evidence="1 2">
    <name type="scientific">Citrus sinensis</name>
    <name type="common">Sweet orange</name>
    <name type="synonym">Citrus aurantium var. sinensis</name>
    <dbReference type="NCBI Taxonomy" id="2711"/>
    <lineage>
        <taxon>Eukaryota</taxon>
        <taxon>Viridiplantae</taxon>
        <taxon>Streptophyta</taxon>
        <taxon>Embryophyta</taxon>
        <taxon>Tracheophyta</taxon>
        <taxon>Spermatophyta</taxon>
        <taxon>Magnoliopsida</taxon>
        <taxon>eudicotyledons</taxon>
        <taxon>Gunneridae</taxon>
        <taxon>Pentapetalae</taxon>
        <taxon>rosids</taxon>
        <taxon>malvids</taxon>
        <taxon>Sapindales</taxon>
        <taxon>Rutaceae</taxon>
        <taxon>Aurantioideae</taxon>
        <taxon>Citrus</taxon>
    </lineage>
</organism>
<protein>
    <submittedName>
        <fullName evidence="1">Uncharacterized protein</fullName>
    </submittedName>
</protein>
<accession>A0ACB8KM09</accession>
<dbReference type="EMBL" id="CM039174">
    <property type="protein sequence ID" value="KAH9755480.1"/>
    <property type="molecule type" value="Genomic_DNA"/>
</dbReference>
<comment type="caution">
    <text evidence="1">The sequence shown here is derived from an EMBL/GenBank/DDBJ whole genome shotgun (WGS) entry which is preliminary data.</text>
</comment>
<proteinExistence type="predicted"/>
<keyword evidence="2" id="KW-1185">Reference proteome</keyword>